<dbReference type="EMBL" id="JBBCAQ010000006">
    <property type="protein sequence ID" value="KAK7603363.1"/>
    <property type="molecule type" value="Genomic_DNA"/>
</dbReference>
<feature type="domain" description="NF-X1-type" evidence="6">
    <location>
        <begin position="1512"/>
        <end position="1529"/>
    </location>
</feature>
<dbReference type="Pfam" id="PF13086">
    <property type="entry name" value="AAA_11"/>
    <property type="match status" value="1"/>
</dbReference>
<feature type="domain" description="NF-X1-type" evidence="6">
    <location>
        <begin position="1306"/>
        <end position="1329"/>
    </location>
</feature>
<comment type="caution">
    <text evidence="7">The sequence shown here is derived from an EMBL/GenBank/DDBJ whole genome shotgun (WGS) entry which is preliminary data.</text>
</comment>
<keyword evidence="8" id="KW-1185">Reference proteome</keyword>
<evidence type="ECO:0000256" key="5">
    <source>
        <dbReference type="SAM" id="Coils"/>
    </source>
</evidence>
<dbReference type="Proteomes" id="UP001367676">
    <property type="component" value="Unassembled WGS sequence"/>
</dbReference>
<evidence type="ECO:0000259" key="6">
    <source>
        <dbReference type="SMART" id="SM00438"/>
    </source>
</evidence>
<evidence type="ECO:0000313" key="7">
    <source>
        <dbReference type="EMBL" id="KAK7603363.1"/>
    </source>
</evidence>
<protein>
    <recommendedName>
        <fullName evidence="6">NF-X1-type domain-containing protein</fullName>
    </recommendedName>
</protein>
<keyword evidence="1" id="KW-0479">Metal-binding</keyword>
<sequence length="1955" mass="222673">MELAYLEWETTIIAADIIMKKTAQHYTDSERTSTSEKENIFSYPRLSANCVSNSNFSESLDTTDAEVMKRAYSEMDAESEDCSTVEYEDFSEDRLSSPYKRPKNDPNLGSVSKLLNDSGLHNTSLSFSEMESDVYQRLILFSRKDLSDIITTMLLPDFDLTTVLNEVRINPSCLLVFMKIMSVVCKSNSALKLEILHNVSKSSLLDSIRCFLQKIIDDPDTRWLNAAVLAFFDHTIEFFSSVFILLPEMMTNLSLKDILDATLNACKKYEDRNSDTFLLRFKLNDLLAKIESYPTKHSQIKKVDADFRSYSLYPKHEDLQSSLASDVEPNLRKGMYADLKHYLTVHFHLLRECFFGPIKAAVQKYVNAGDRPSGVNFWTNVTFRQVIFYNRTTCFEITFGDGKSPAFLARGSLVVFSNDNFQRFFFGVVEDLNAGASSAVVMLLNETDGNLHEVFGSVFVMVDTTICLPRFNYPALMKALANKSTLDFPLVKYLINAEIGSQTFQLTEQRHRQNIVLSLDSEDKLMNFMNVKLDIEQFSALKSALTDPVTLIAGSRGTGKTLLAAKILQVLLEGQRMKITIKRFPILMICRSNEALDDFLCIASDLTRRLVRIGGLTSSDLKPYNLRSLRKSSVSAAVQKVALLNLQRQIKSIADEIRSLNEFSGVLSFELLKNVMVERHWRNLDEERLVSLLLDDHGFTFDYAKSAGMMEERLEASISAELQYSKAYVTCMEANKNAPLNIFPSRSILADEFFVDGSSDSSGISEADNKRADRIVYAITVQKCAERYQQKVQELESKLNKLKSNSQVGGEMYFILEHTQMLRRRLHILKSKMENLSLPSTQMSQETCIALQQRDFRSLSHGERWMMYEFWVCQLRNHYVNQFHDFVEKYREEAQKFDRALDLEVLQQAEIVGVTTACMAKFLPYFESLQPSVVIVEEATEIIEAEIVVPLFKSCDQLIMLGDLHSMKPSTPSVKFSKKHFMDMSLFERLMNNGFTCHHLKIQRQTPPEINSVLRSTFVTNLYCNIALNGAGLPKLEGFVKNVFFLNNNLAQRPGDVSSVTFILRMCWYLMKHNVSAREITVLSVNASHAYKMKETFGQTSDSSLKLIQFSTVENFRSKTNKIVLLSFVNCGDKIMDVDDKNRVLYTALTRATRALYMVGDAAYISLHFSQWPAIVENLQKRNAFGNEITLSCEKHHKFSAVSAVDDFRNGCGEICGDILPCRHLCPFPCHLDDSDHTKKYICHTKISVQCNSFHTYQKKCGVRYQACPVEITVPSRYCGHSVTKKCGESSYSLNCSQICNELLPCGHRCPELCHRQNDPQHKKIRCMVQCGKIHADCTRGHVCTKLCSQRCGICFEMDWGVLECGHRTKIMCSFDVSRVKCYEKCSKICAVCGNRCQKYCYEDCQPCTNKVMKIIEGCGHEKLVECGILPESNLCAEWVTISSVTTPCGHSQLYIPCNLRNEDPASLSSYCRHPCESTLTCGHLCRGTCGSCFRARIHAGCGGRCAGIFVCGHGCESPCESVHQPCKQFCSYCCRHQKCTVECGLPCVPCKTACEWKCKHSVCTRMCSELCDRAACNEPCDRNLNCGHPCIGFCGEPCPPFCRLCNQKFLAVNYPIAVDDPKSRFVLLADCQHVVESRSLEKYLHRDGLVSLKKCPYQSCRKPIFSTLRYRNLVKQYFQHVKNIKKIYLGADDTVRELTESIDKKMYDVWILFYLTDMNLAVNDVERAFHNHVHGVENRRPEVPLLELLNYYADLMLDIGSRYTDFRKARFSKEFPELLSIAVEVRQCVSNILLSLKLQVSKISIELVDDLYCEVNRFHKMIDFCLINKYGSLTEASHMFSNFQSIFCAPGKYTDERNDQVNNLMREMQKILQCSMPLTSFSPKNVEKTITMKSKLLQEKRGQWYVCKTGHYYRSTEHHDWSLPNACPHCNIPDVQVEDEGDSSDTLFAVLNTI</sequence>
<keyword evidence="2" id="KW-0677">Repeat</keyword>
<dbReference type="Pfam" id="PF25396">
    <property type="entry name" value="ZNFX1"/>
    <property type="match status" value="1"/>
</dbReference>
<dbReference type="Pfam" id="PF13087">
    <property type="entry name" value="AAA_12"/>
    <property type="match status" value="1"/>
</dbReference>
<keyword evidence="3" id="KW-0863">Zinc-finger</keyword>
<feature type="domain" description="NF-X1-type" evidence="6">
    <location>
        <begin position="1279"/>
        <end position="1302"/>
    </location>
</feature>
<evidence type="ECO:0000256" key="4">
    <source>
        <dbReference type="ARBA" id="ARBA00022833"/>
    </source>
</evidence>
<feature type="domain" description="NF-X1-type" evidence="6">
    <location>
        <begin position="1222"/>
        <end position="1245"/>
    </location>
</feature>
<keyword evidence="4" id="KW-0862">Zinc</keyword>
<evidence type="ECO:0000256" key="2">
    <source>
        <dbReference type="ARBA" id="ARBA00022737"/>
    </source>
</evidence>
<dbReference type="InterPro" id="IPR041677">
    <property type="entry name" value="DNA2/NAM7_AAA_11"/>
</dbReference>
<dbReference type="Gene3D" id="3.40.50.300">
    <property type="entry name" value="P-loop containing nucleotide triphosphate hydrolases"/>
    <property type="match status" value="3"/>
</dbReference>
<dbReference type="InterPro" id="IPR045055">
    <property type="entry name" value="DNA2/NAM7-like"/>
</dbReference>
<evidence type="ECO:0000256" key="1">
    <source>
        <dbReference type="ARBA" id="ARBA00022723"/>
    </source>
</evidence>
<reference evidence="7 8" key="1">
    <citation type="submission" date="2024-03" db="EMBL/GenBank/DDBJ databases">
        <title>Adaptation during the transition from Ophiocordyceps entomopathogen to insect associate is accompanied by gene loss and intensified selection.</title>
        <authorList>
            <person name="Ward C.M."/>
            <person name="Onetto C.A."/>
            <person name="Borneman A.R."/>
        </authorList>
    </citation>
    <scope>NUCLEOTIDE SEQUENCE [LARGE SCALE GENOMIC DNA]</scope>
    <source>
        <strain evidence="7">AWRI1</strain>
        <tissue evidence="7">Single Adult Female</tissue>
    </source>
</reference>
<dbReference type="InterPro" id="IPR041679">
    <property type="entry name" value="DNA2/NAM7-like_C"/>
</dbReference>
<keyword evidence="5" id="KW-0175">Coiled coil</keyword>
<dbReference type="InterPro" id="IPR027417">
    <property type="entry name" value="P-loop_NTPase"/>
</dbReference>
<name>A0AAN9Y7X4_9HEMI</name>
<dbReference type="GO" id="GO:0004386">
    <property type="term" value="F:helicase activity"/>
    <property type="evidence" value="ECO:0007669"/>
    <property type="project" value="InterPro"/>
</dbReference>
<dbReference type="GO" id="GO:0031048">
    <property type="term" value="P:regulatory ncRNA-mediated heterochromatin formation"/>
    <property type="evidence" value="ECO:0007669"/>
    <property type="project" value="TreeGrafter"/>
</dbReference>
<evidence type="ECO:0000256" key="3">
    <source>
        <dbReference type="ARBA" id="ARBA00022771"/>
    </source>
</evidence>
<dbReference type="InterPro" id="IPR000967">
    <property type="entry name" value="Znf_NFX1"/>
</dbReference>
<dbReference type="PANTHER" id="PTHR10887">
    <property type="entry name" value="DNA2/NAM7 HELICASE FAMILY"/>
    <property type="match status" value="1"/>
</dbReference>
<dbReference type="GO" id="GO:0031380">
    <property type="term" value="C:nuclear RNA-directed RNA polymerase complex"/>
    <property type="evidence" value="ECO:0007669"/>
    <property type="project" value="TreeGrafter"/>
</dbReference>
<evidence type="ECO:0000313" key="8">
    <source>
        <dbReference type="Proteomes" id="UP001367676"/>
    </source>
</evidence>
<dbReference type="SMART" id="SM00438">
    <property type="entry name" value="ZnF_NFX"/>
    <property type="match status" value="4"/>
</dbReference>
<dbReference type="SUPFAM" id="SSF52540">
    <property type="entry name" value="P-loop containing nucleoside triphosphate hydrolases"/>
    <property type="match status" value="1"/>
</dbReference>
<organism evidence="7 8">
    <name type="scientific">Parthenolecanium corni</name>
    <dbReference type="NCBI Taxonomy" id="536013"/>
    <lineage>
        <taxon>Eukaryota</taxon>
        <taxon>Metazoa</taxon>
        <taxon>Ecdysozoa</taxon>
        <taxon>Arthropoda</taxon>
        <taxon>Hexapoda</taxon>
        <taxon>Insecta</taxon>
        <taxon>Pterygota</taxon>
        <taxon>Neoptera</taxon>
        <taxon>Paraneoptera</taxon>
        <taxon>Hemiptera</taxon>
        <taxon>Sternorrhyncha</taxon>
        <taxon>Coccoidea</taxon>
        <taxon>Coccidae</taxon>
        <taxon>Parthenolecanium</taxon>
    </lineage>
</organism>
<dbReference type="GO" id="GO:0008270">
    <property type="term" value="F:zinc ion binding"/>
    <property type="evidence" value="ECO:0007669"/>
    <property type="project" value="UniProtKB-KW"/>
</dbReference>
<dbReference type="InterPro" id="IPR057373">
    <property type="entry name" value="ZNFX1"/>
</dbReference>
<dbReference type="PANTHER" id="PTHR10887:SF341">
    <property type="entry name" value="NFX1-TYPE ZINC FINGER-CONTAINING PROTEIN 1"/>
    <property type="match status" value="1"/>
</dbReference>
<feature type="coiled-coil region" evidence="5">
    <location>
        <begin position="778"/>
        <end position="805"/>
    </location>
</feature>
<accession>A0AAN9Y7X4</accession>
<proteinExistence type="predicted"/>
<gene>
    <name evidence="7" type="ORF">V9T40_003362</name>
</gene>